<dbReference type="InterPro" id="IPR009706">
    <property type="entry name" value="DUF1287"/>
</dbReference>
<gene>
    <name evidence="1" type="ORF">B9G39_03895</name>
</gene>
<dbReference type="PIRSF" id="PIRSF011444">
    <property type="entry name" value="DUF1287"/>
    <property type="match status" value="1"/>
</dbReference>
<name>A0A4P9VSM4_9GAMM</name>
<organism evidence="1 2">
    <name type="scientific">Zooshikella ganghwensis</name>
    <dbReference type="NCBI Taxonomy" id="202772"/>
    <lineage>
        <taxon>Bacteria</taxon>
        <taxon>Pseudomonadati</taxon>
        <taxon>Pseudomonadota</taxon>
        <taxon>Gammaproteobacteria</taxon>
        <taxon>Oceanospirillales</taxon>
        <taxon>Zooshikellaceae</taxon>
        <taxon>Zooshikella</taxon>
    </lineage>
</organism>
<dbReference type="AlphaFoldDB" id="A0A4P9VSM4"/>
<dbReference type="Pfam" id="PF06940">
    <property type="entry name" value="DUF1287"/>
    <property type="match status" value="1"/>
</dbReference>
<keyword evidence="2" id="KW-1185">Reference proteome</keyword>
<accession>A0A4P9VSM4</accession>
<dbReference type="Proteomes" id="UP000257039">
    <property type="component" value="Unassembled WGS sequence"/>
</dbReference>
<evidence type="ECO:0000313" key="1">
    <source>
        <dbReference type="EMBL" id="RDH46633.1"/>
    </source>
</evidence>
<comment type="caution">
    <text evidence="1">The sequence shown here is derived from an EMBL/GenBank/DDBJ whole genome shotgun (WGS) entry which is preliminary data.</text>
</comment>
<reference evidence="1 2" key="1">
    <citation type="submission" date="2017-04" db="EMBL/GenBank/DDBJ databases">
        <title>Draft genome sequence of Zooshikella ganghwensis VG4 isolated from Red Sea sediments.</title>
        <authorList>
            <person name="Rehman Z."/>
            <person name="Alam I."/>
            <person name="Kamau A."/>
            <person name="Bajic V."/>
            <person name="Leiknes T."/>
        </authorList>
    </citation>
    <scope>NUCLEOTIDE SEQUENCE [LARGE SCALE GENOMIC DNA]</scope>
    <source>
        <strain evidence="1 2">VG4</strain>
    </source>
</reference>
<sequence>MSKIKKYLLLTNIVTVFTLSYCQTTIGSQAQKLVDAAIERTNQKVTYDGRYVKIPYPNGDVPNNIGVCTDVVIRSYRKLGIDLQKLVHEDMKRAFDVYPKLWGLTKTDTNIDHRRVPNLQTFFKRHGTVLPVTDNASDYRAGDIVTWLLPGNLTHIGIITDKKNFMRNRPLVVHNIGQGTVAEDMLFDFKITGHYRYKIHN</sequence>
<proteinExistence type="predicted"/>
<protein>
    <submittedName>
        <fullName evidence="1">DUF1287 domain-containing protein</fullName>
    </submittedName>
</protein>
<dbReference type="EMBL" id="NDXW01000001">
    <property type="protein sequence ID" value="RDH46633.1"/>
    <property type="molecule type" value="Genomic_DNA"/>
</dbReference>
<evidence type="ECO:0000313" key="2">
    <source>
        <dbReference type="Proteomes" id="UP000257039"/>
    </source>
</evidence>